<keyword evidence="3" id="KW-1185">Reference proteome</keyword>
<evidence type="ECO:0000313" key="2">
    <source>
        <dbReference type="EMBL" id="CAF1594475.1"/>
    </source>
</evidence>
<dbReference type="Proteomes" id="UP000663832">
    <property type="component" value="Unassembled WGS sequence"/>
</dbReference>
<protein>
    <submittedName>
        <fullName evidence="1">Uncharacterized protein</fullName>
    </submittedName>
</protein>
<dbReference type="Proteomes" id="UP000663877">
    <property type="component" value="Unassembled WGS sequence"/>
</dbReference>
<dbReference type="Gene3D" id="3.40.50.300">
    <property type="entry name" value="P-loop containing nucleotide triphosphate hydrolases"/>
    <property type="match status" value="1"/>
</dbReference>
<evidence type="ECO:0000313" key="3">
    <source>
        <dbReference type="Proteomes" id="UP000663832"/>
    </source>
</evidence>
<dbReference type="EMBL" id="CAJNOM010001139">
    <property type="protein sequence ID" value="CAF1594475.1"/>
    <property type="molecule type" value="Genomic_DNA"/>
</dbReference>
<accession>A0A815GY30</accession>
<dbReference type="SUPFAM" id="SSF52540">
    <property type="entry name" value="P-loop containing nucleoside triphosphate hydrolases"/>
    <property type="match status" value="2"/>
</dbReference>
<reference evidence="1" key="1">
    <citation type="submission" date="2021-02" db="EMBL/GenBank/DDBJ databases">
        <authorList>
            <person name="Nowell W R."/>
        </authorList>
    </citation>
    <scope>NUCLEOTIDE SEQUENCE</scope>
</reference>
<dbReference type="OrthoDB" id="9972073at2759"/>
<comment type="caution">
    <text evidence="1">The sequence shown here is derived from an EMBL/GenBank/DDBJ whole genome shotgun (WGS) entry which is preliminary data.</text>
</comment>
<proteinExistence type="predicted"/>
<evidence type="ECO:0000313" key="4">
    <source>
        <dbReference type="Proteomes" id="UP000663877"/>
    </source>
</evidence>
<sequence>MTLFQRLANKEFNEEDTKIIERICELAKTSVDVAISQMFHYLPDLFRSCQEQFFAAFTDINHRAERDAYQVGHIRPRYTWPISFPTSKRIHITLVSRFLFHSQDIIVGQFVDQWIEKELSNKIATKCLILIGPANTGKTTFARSLSSFYNYYYEDEWDPETFNPSAHYTIYDNIPWDRFENIGYPHKKQLLLQGGRIHTINNRGKPAIVEVYQPAIVLLNPKNQGSLKDISCTTNQYDDDNDNNFWNQHACIYRMKDGESFHLP</sequence>
<organism evidence="1 4">
    <name type="scientific">Adineta steineri</name>
    <dbReference type="NCBI Taxonomy" id="433720"/>
    <lineage>
        <taxon>Eukaryota</taxon>
        <taxon>Metazoa</taxon>
        <taxon>Spiralia</taxon>
        <taxon>Gnathifera</taxon>
        <taxon>Rotifera</taxon>
        <taxon>Eurotatoria</taxon>
        <taxon>Bdelloidea</taxon>
        <taxon>Adinetida</taxon>
        <taxon>Adinetidae</taxon>
        <taxon>Adineta</taxon>
    </lineage>
</organism>
<dbReference type="InterPro" id="IPR027417">
    <property type="entry name" value="P-loop_NTPase"/>
</dbReference>
<name>A0A815GY30_9BILA</name>
<dbReference type="AlphaFoldDB" id="A0A815GY30"/>
<evidence type="ECO:0000313" key="1">
    <source>
        <dbReference type="EMBL" id="CAF1344483.1"/>
    </source>
</evidence>
<gene>
    <name evidence="1" type="ORF">BJG266_LOCUS34602</name>
    <name evidence="2" type="ORF">QVE165_LOCUS51684</name>
</gene>
<dbReference type="EMBL" id="CAJNOI010000782">
    <property type="protein sequence ID" value="CAF1344483.1"/>
    <property type="molecule type" value="Genomic_DNA"/>
</dbReference>